<gene>
    <name evidence="3" type="ORF">ACFPN9_18810</name>
</gene>
<feature type="chain" id="PRO_5046832096" evidence="1">
    <location>
        <begin position="24"/>
        <end position="172"/>
    </location>
</feature>
<sequence length="172" mass="19352">MIRHHFAGVAVSLALVLAGPVQAQTAAPQAQTEIPQSWLEAGRDVVVLSGLGDSFDAIYREFRERVSQTVGTTRPEVRKDMEQVIESLRPEAEKKKQEIVASAAYIFAKRMSEADLKEVAAFFRSPVGQRYNAMRPGAIDEIFALLQPWSVQTSNFLFDRFSEEMRKRGHKL</sequence>
<feature type="domain" description="DUF2059" evidence="2">
    <location>
        <begin position="97"/>
        <end position="150"/>
    </location>
</feature>
<evidence type="ECO:0000259" key="2">
    <source>
        <dbReference type="Pfam" id="PF09832"/>
    </source>
</evidence>
<dbReference type="InterPro" id="IPR018637">
    <property type="entry name" value="DUF2059"/>
</dbReference>
<dbReference type="Pfam" id="PF09832">
    <property type="entry name" value="DUF2059"/>
    <property type="match status" value="1"/>
</dbReference>
<evidence type="ECO:0000313" key="3">
    <source>
        <dbReference type="EMBL" id="MFC5507295.1"/>
    </source>
</evidence>
<keyword evidence="4" id="KW-1185">Reference proteome</keyword>
<feature type="signal peptide" evidence="1">
    <location>
        <begin position="1"/>
        <end position="23"/>
    </location>
</feature>
<name>A0ABW0P4E6_9HYPH</name>
<reference evidence="4" key="1">
    <citation type="journal article" date="2019" name="Int. J. Syst. Evol. Microbiol.">
        <title>The Global Catalogue of Microorganisms (GCM) 10K type strain sequencing project: providing services to taxonomists for standard genome sequencing and annotation.</title>
        <authorList>
            <consortium name="The Broad Institute Genomics Platform"/>
            <consortium name="The Broad Institute Genome Sequencing Center for Infectious Disease"/>
            <person name="Wu L."/>
            <person name="Ma J."/>
        </authorList>
    </citation>
    <scope>NUCLEOTIDE SEQUENCE [LARGE SCALE GENOMIC DNA]</scope>
    <source>
        <strain evidence="4">CCUG 43117</strain>
    </source>
</reference>
<dbReference type="EMBL" id="JBHSLU010000063">
    <property type="protein sequence ID" value="MFC5507295.1"/>
    <property type="molecule type" value="Genomic_DNA"/>
</dbReference>
<evidence type="ECO:0000313" key="4">
    <source>
        <dbReference type="Proteomes" id="UP001596060"/>
    </source>
</evidence>
<accession>A0ABW0P4E6</accession>
<proteinExistence type="predicted"/>
<comment type="caution">
    <text evidence="3">The sequence shown here is derived from an EMBL/GenBank/DDBJ whole genome shotgun (WGS) entry which is preliminary data.</text>
</comment>
<protein>
    <submittedName>
        <fullName evidence="3">DUF2059 domain-containing protein</fullName>
    </submittedName>
</protein>
<keyword evidence="1" id="KW-0732">Signal</keyword>
<evidence type="ECO:0000256" key="1">
    <source>
        <dbReference type="SAM" id="SignalP"/>
    </source>
</evidence>
<dbReference type="Proteomes" id="UP001596060">
    <property type="component" value="Unassembled WGS sequence"/>
</dbReference>
<organism evidence="3 4">
    <name type="scientific">Bosea massiliensis</name>
    <dbReference type="NCBI Taxonomy" id="151419"/>
    <lineage>
        <taxon>Bacteria</taxon>
        <taxon>Pseudomonadati</taxon>
        <taxon>Pseudomonadota</taxon>
        <taxon>Alphaproteobacteria</taxon>
        <taxon>Hyphomicrobiales</taxon>
        <taxon>Boseaceae</taxon>
        <taxon>Bosea</taxon>
    </lineage>
</organism>
<dbReference type="RefSeq" id="WP_066725128.1">
    <property type="nucleotide sequence ID" value="NZ_JBHSLU010000063.1"/>
</dbReference>